<protein>
    <submittedName>
        <fullName evidence="3">Uncharacterized protein LOC120279409</fullName>
    </submittedName>
</protein>
<dbReference type="RefSeq" id="XP_039142274.1">
    <property type="nucleotide sequence ID" value="XM_039286340.1"/>
</dbReference>
<dbReference type="GeneID" id="120279409"/>
<keyword evidence="1" id="KW-0175">Coiled coil</keyword>
<evidence type="ECO:0000313" key="3">
    <source>
        <dbReference type="RefSeq" id="XP_039142274.1"/>
    </source>
</evidence>
<dbReference type="AlphaFoldDB" id="A0AB40CW45"/>
<dbReference type="InterPro" id="IPR036691">
    <property type="entry name" value="Endo/exonu/phosph_ase_sf"/>
</dbReference>
<name>A0AB40CW45_DIOCR</name>
<dbReference type="Proteomes" id="UP001515500">
    <property type="component" value="Chromosome 2"/>
</dbReference>
<sequence>MSPIIPIGYAQQFSDKNGGVPNLVDINSAQNLLNDLNLCEPPLVGRKFTWTNGQIDPTWVRLDRFLVNPAWISLFPRVHQTSLPRLGFDHVPLRLEAGVFLPKVKRFRFEQVWFLENNLGELIQEWWLENAPEGCGAFILAKKLKRLKGKLREWAKETRSLTLEENQRQNELLTSLNTLLKQEEIYWRQRSRVKWVKEGDENTKFFHAFANGRRNRNYIPRLLVNNNLVEGSKELGRTFANHFRSYFGSNEGFRFLFSWNTL</sequence>
<evidence type="ECO:0000313" key="2">
    <source>
        <dbReference type="Proteomes" id="UP001515500"/>
    </source>
</evidence>
<keyword evidence="2" id="KW-1185">Reference proteome</keyword>
<organism evidence="2 3">
    <name type="scientific">Dioscorea cayennensis subsp. rotundata</name>
    <name type="common">White Guinea yam</name>
    <name type="synonym">Dioscorea rotundata</name>
    <dbReference type="NCBI Taxonomy" id="55577"/>
    <lineage>
        <taxon>Eukaryota</taxon>
        <taxon>Viridiplantae</taxon>
        <taxon>Streptophyta</taxon>
        <taxon>Embryophyta</taxon>
        <taxon>Tracheophyta</taxon>
        <taxon>Spermatophyta</taxon>
        <taxon>Magnoliopsida</taxon>
        <taxon>Liliopsida</taxon>
        <taxon>Dioscoreales</taxon>
        <taxon>Dioscoreaceae</taxon>
        <taxon>Dioscorea</taxon>
    </lineage>
</organism>
<gene>
    <name evidence="3" type="primary">LOC120279409</name>
</gene>
<dbReference type="Gene3D" id="3.60.10.10">
    <property type="entry name" value="Endonuclease/exonuclease/phosphatase"/>
    <property type="match status" value="1"/>
</dbReference>
<accession>A0AB40CW45</accession>
<dbReference type="PANTHER" id="PTHR33710:SF71">
    <property type="entry name" value="ENDONUCLEASE_EXONUCLEASE_PHOSPHATASE DOMAIN-CONTAINING PROTEIN"/>
    <property type="match status" value="1"/>
</dbReference>
<evidence type="ECO:0000256" key="1">
    <source>
        <dbReference type="SAM" id="Coils"/>
    </source>
</evidence>
<reference evidence="3" key="1">
    <citation type="submission" date="2025-08" db="UniProtKB">
        <authorList>
            <consortium name="RefSeq"/>
        </authorList>
    </citation>
    <scope>IDENTIFICATION</scope>
</reference>
<dbReference type="PANTHER" id="PTHR33710">
    <property type="entry name" value="BNAC02G09200D PROTEIN"/>
    <property type="match status" value="1"/>
</dbReference>
<proteinExistence type="predicted"/>
<feature type="coiled-coil region" evidence="1">
    <location>
        <begin position="144"/>
        <end position="183"/>
    </location>
</feature>
<dbReference type="SUPFAM" id="SSF56219">
    <property type="entry name" value="DNase I-like"/>
    <property type="match status" value="1"/>
</dbReference>